<evidence type="ECO:0000313" key="2">
    <source>
        <dbReference type="EMBL" id="KAB1204995.1"/>
    </source>
</evidence>
<dbReference type="AlphaFoldDB" id="A0A6A1UX48"/>
<dbReference type="OrthoDB" id="1620396at2759"/>
<evidence type="ECO:0000313" key="3">
    <source>
        <dbReference type="Proteomes" id="UP000516437"/>
    </source>
</evidence>
<dbReference type="PANTHER" id="PTHR31871">
    <property type="entry name" value="OS02G0137100 PROTEIN"/>
    <property type="match status" value="1"/>
</dbReference>
<reference evidence="2 3" key="1">
    <citation type="journal article" date="2019" name="Plant Biotechnol. J.">
        <title>The red bayberry genome and genetic basis of sex determination.</title>
        <authorList>
            <person name="Jia H.M."/>
            <person name="Jia H.J."/>
            <person name="Cai Q.L."/>
            <person name="Wang Y."/>
            <person name="Zhao H.B."/>
            <person name="Yang W.F."/>
            <person name="Wang G.Y."/>
            <person name="Li Y.H."/>
            <person name="Zhan D.L."/>
            <person name="Shen Y.T."/>
            <person name="Niu Q.F."/>
            <person name="Chang L."/>
            <person name="Qiu J."/>
            <person name="Zhao L."/>
            <person name="Xie H.B."/>
            <person name="Fu W.Y."/>
            <person name="Jin J."/>
            <person name="Li X.W."/>
            <person name="Jiao Y."/>
            <person name="Zhou C.C."/>
            <person name="Tu T."/>
            <person name="Chai C.Y."/>
            <person name="Gao J.L."/>
            <person name="Fan L.J."/>
            <person name="van de Weg E."/>
            <person name="Wang J.Y."/>
            <person name="Gao Z.S."/>
        </authorList>
    </citation>
    <scope>NUCLEOTIDE SEQUENCE [LARGE SCALE GENOMIC DNA]</scope>
    <source>
        <tissue evidence="2">Leaves</tissue>
    </source>
</reference>
<comment type="caution">
    <text evidence="2">The sequence shown here is derived from an EMBL/GenBank/DDBJ whole genome shotgun (WGS) entry which is preliminary data.</text>
</comment>
<dbReference type="Proteomes" id="UP000516437">
    <property type="component" value="Chromosome 7"/>
</dbReference>
<name>A0A6A1UX48_9ROSI</name>
<dbReference type="InterPro" id="IPR006476">
    <property type="entry name" value="CHP01589_pln"/>
</dbReference>
<proteinExistence type="predicted"/>
<evidence type="ECO:0000256" key="1">
    <source>
        <dbReference type="SAM" id="MobiDB-lite"/>
    </source>
</evidence>
<organism evidence="2 3">
    <name type="scientific">Morella rubra</name>
    <name type="common">Chinese bayberry</name>
    <dbReference type="NCBI Taxonomy" id="262757"/>
    <lineage>
        <taxon>Eukaryota</taxon>
        <taxon>Viridiplantae</taxon>
        <taxon>Streptophyta</taxon>
        <taxon>Embryophyta</taxon>
        <taxon>Tracheophyta</taxon>
        <taxon>Spermatophyta</taxon>
        <taxon>Magnoliopsida</taxon>
        <taxon>eudicotyledons</taxon>
        <taxon>Gunneridae</taxon>
        <taxon>Pentapetalae</taxon>
        <taxon>rosids</taxon>
        <taxon>fabids</taxon>
        <taxon>Fagales</taxon>
        <taxon>Myricaceae</taxon>
        <taxon>Morella</taxon>
    </lineage>
</organism>
<keyword evidence="3" id="KW-1185">Reference proteome</keyword>
<feature type="region of interest" description="Disordered" evidence="1">
    <location>
        <begin position="109"/>
        <end position="137"/>
    </location>
</feature>
<protein>
    <submittedName>
        <fullName evidence="2">Uncharacterized protein</fullName>
    </submittedName>
</protein>
<dbReference type="PANTHER" id="PTHR31871:SF1">
    <property type="entry name" value="HISTIDINE-TRNA LIGASE"/>
    <property type="match status" value="1"/>
</dbReference>
<accession>A0A6A1UX48</accession>
<gene>
    <name evidence="2" type="ORF">CJ030_MR7G015171</name>
</gene>
<dbReference type="EMBL" id="RXIC02000025">
    <property type="protein sequence ID" value="KAB1204995.1"/>
    <property type="molecule type" value="Genomic_DNA"/>
</dbReference>
<feature type="compositionally biased region" description="Polar residues" evidence="1">
    <location>
        <begin position="109"/>
        <end position="126"/>
    </location>
</feature>
<sequence length="162" mass="18405">MRRHTACLCLHTPAHNPSCFCLWPSIGSARFQPPLSQIHLRSNPVFKILEEENADFFKAYYTSIKLIQQIRVLNELLEEQGRLMQQLAPQQIRVLLNSLENTDFQDSAGTQMSSQNQMTFGQNNAPDHQASAPPHSFSISFSGHSSRKLTHQDILVVRSNFV</sequence>